<organism evidence="2 3">
    <name type="scientific">Winogradskyella maritima</name>
    <dbReference type="NCBI Taxonomy" id="1517766"/>
    <lineage>
        <taxon>Bacteria</taxon>
        <taxon>Pseudomonadati</taxon>
        <taxon>Bacteroidota</taxon>
        <taxon>Flavobacteriia</taxon>
        <taxon>Flavobacteriales</taxon>
        <taxon>Flavobacteriaceae</taxon>
        <taxon>Winogradskyella</taxon>
    </lineage>
</organism>
<keyword evidence="1" id="KW-1133">Transmembrane helix</keyword>
<proteinExistence type="predicted"/>
<feature type="transmembrane region" description="Helical" evidence="1">
    <location>
        <begin position="30"/>
        <end position="50"/>
    </location>
</feature>
<keyword evidence="1" id="KW-0812">Transmembrane</keyword>
<reference evidence="3" key="1">
    <citation type="journal article" date="2019" name="Int. J. Syst. Evol. Microbiol.">
        <title>The Global Catalogue of Microorganisms (GCM) 10K type strain sequencing project: providing services to taxonomists for standard genome sequencing and annotation.</title>
        <authorList>
            <consortium name="The Broad Institute Genomics Platform"/>
            <consortium name="The Broad Institute Genome Sequencing Center for Infectious Disease"/>
            <person name="Wu L."/>
            <person name="Ma J."/>
        </authorList>
    </citation>
    <scope>NUCLEOTIDE SEQUENCE [LARGE SCALE GENOMIC DNA]</scope>
    <source>
        <strain evidence="3">CECT 8979</strain>
    </source>
</reference>
<accession>A0ABV8ALP6</accession>
<dbReference type="Proteomes" id="UP001595812">
    <property type="component" value="Unassembled WGS sequence"/>
</dbReference>
<protein>
    <recommendedName>
        <fullName evidence="4">Tetratricopeptide repeat protein</fullName>
    </recommendedName>
</protein>
<keyword evidence="1" id="KW-0472">Membrane</keyword>
<dbReference type="EMBL" id="JBHSAT010000005">
    <property type="protein sequence ID" value="MFC3877604.1"/>
    <property type="molecule type" value="Genomic_DNA"/>
</dbReference>
<keyword evidence="3" id="KW-1185">Reference proteome</keyword>
<gene>
    <name evidence="2" type="ORF">ACFOSX_10200</name>
</gene>
<name>A0ABV8ALP6_9FLAO</name>
<evidence type="ECO:0000313" key="3">
    <source>
        <dbReference type="Proteomes" id="UP001595812"/>
    </source>
</evidence>
<dbReference type="RefSeq" id="WP_386100337.1">
    <property type="nucleotide sequence ID" value="NZ_JBHSAT010000005.1"/>
</dbReference>
<evidence type="ECO:0008006" key="4">
    <source>
        <dbReference type="Google" id="ProtNLM"/>
    </source>
</evidence>
<evidence type="ECO:0000313" key="2">
    <source>
        <dbReference type="EMBL" id="MFC3877604.1"/>
    </source>
</evidence>
<sequence length="139" mass="15968">MQRKGTFTVVPNYSRTFKIQPSTNKKSYDITPYIFGIAFIILLSALPRYVSYENQLDKAKLQVDQIKNKNTFNFLIKSGKELLQAHNLSGAYSEFKLALAILPDNTEAQSYAFETLSLLCNDYRLNCDELDKLDKLELQ</sequence>
<comment type="caution">
    <text evidence="2">The sequence shown here is derived from an EMBL/GenBank/DDBJ whole genome shotgun (WGS) entry which is preliminary data.</text>
</comment>
<evidence type="ECO:0000256" key="1">
    <source>
        <dbReference type="SAM" id="Phobius"/>
    </source>
</evidence>